<dbReference type="InterPro" id="IPR019606">
    <property type="entry name" value="GerMN"/>
</dbReference>
<keyword evidence="3 6" id="KW-0472">Membrane</keyword>
<dbReference type="PROSITE" id="PS51257">
    <property type="entry name" value="PROKAR_LIPOPROTEIN"/>
    <property type="match status" value="1"/>
</dbReference>
<dbReference type="SMART" id="SM00909">
    <property type="entry name" value="Germane"/>
    <property type="match status" value="1"/>
</dbReference>
<evidence type="ECO:0000256" key="3">
    <source>
        <dbReference type="ARBA" id="ARBA00023136"/>
    </source>
</evidence>
<evidence type="ECO:0000313" key="8">
    <source>
        <dbReference type="EMBL" id="WTP51421.1"/>
    </source>
</evidence>
<sequence>MGADRDRGGRRRPARVVVYAACGTVLLAGCASMPDEGDLRDVEASQRPDAQVRVFAMPPRENAQPEEIVQGFLEALTSDDPSFETARKYLTEGASKKWRPNASTTVLADGPNTVAEHSGSREATGDYAYSLIGTKVAIVDSQFAYMPAKGAYDEIVHLSEQKTADGAKEWRIDALPAGLVMGMSDFQRNYESVNKYYFASNTQGRTGDQLGAVADPVYVREQVDPVTQMVRSVLKGPTSWLKPVVRSSFPTGTALKKGVKSLTPDDQNRLTVPLNSKADRVGQSKCTEMAAQILFTLQDLTPTGIDEVELQRSDGTQSCAVNDNQAEIYVVHGPAKRAEYEYFIDGEKRLVRIPGAGSEQEPEPVPGALGDGGKELRAAAVSRDEDTAAGVSLDGLSMYVGSLASGGSLGEAVLRSKATSLDDGLTTPSWDASGDLWVADRGPKDSRLLLLPKGAGDPLVVSTPGLEGRIEAVRVAADGVRIALMVSADKRTTLFMGRIERGHSEGANGKDAVAIHELRSVAPQLEEVTAMSWAGDSRLVVVGREARGVQQIQYVQVDGSTPVGPAPSALTGVKEIAASEDERLPLVAHSEDGIVRLSTGSQWQTVVKTGMAPVYPG</sequence>
<keyword evidence="5 6" id="KW-0449">Lipoprotein</keyword>
<dbReference type="Pfam" id="PF25976">
    <property type="entry name" value="LpqB_N"/>
    <property type="match status" value="1"/>
</dbReference>
<keyword evidence="9" id="KW-1185">Reference proteome</keyword>
<dbReference type="RefSeq" id="WP_328938394.1">
    <property type="nucleotide sequence ID" value="NZ_CP108133.1"/>
</dbReference>
<evidence type="ECO:0000256" key="1">
    <source>
        <dbReference type="ARBA" id="ARBA00022475"/>
    </source>
</evidence>
<accession>A0ABZ1JLD9</accession>
<comment type="similarity">
    <text evidence="6">Belongs to the LpqB lipoprotein family.</text>
</comment>
<keyword evidence="1 6" id="KW-1003">Cell membrane</keyword>
<organism evidence="8 9">
    <name type="scientific">Streptomyces tauricus</name>
    <dbReference type="NCBI Taxonomy" id="68274"/>
    <lineage>
        <taxon>Bacteria</taxon>
        <taxon>Bacillati</taxon>
        <taxon>Actinomycetota</taxon>
        <taxon>Actinomycetes</taxon>
        <taxon>Kitasatosporales</taxon>
        <taxon>Streptomycetaceae</taxon>
        <taxon>Streptomyces</taxon>
        <taxon>Streptomyces aurantiacus group</taxon>
    </lineage>
</organism>
<evidence type="ECO:0000259" key="7">
    <source>
        <dbReference type="SMART" id="SM00909"/>
    </source>
</evidence>
<dbReference type="InterPro" id="IPR018910">
    <property type="entry name" value="LpqB_C"/>
</dbReference>
<protein>
    <recommendedName>
        <fullName evidence="6">Lipoprotein LpqB</fullName>
    </recommendedName>
</protein>
<dbReference type="InterPro" id="IPR059026">
    <property type="entry name" value="LpqB_N"/>
</dbReference>
<evidence type="ECO:0000256" key="2">
    <source>
        <dbReference type="ARBA" id="ARBA00022729"/>
    </source>
</evidence>
<evidence type="ECO:0000313" key="9">
    <source>
        <dbReference type="Proteomes" id="UP001432166"/>
    </source>
</evidence>
<dbReference type="HAMAP" id="MF_01373">
    <property type="entry name" value="LpqB_lipoprot"/>
    <property type="match status" value="1"/>
</dbReference>
<keyword evidence="4 6" id="KW-0564">Palmitate</keyword>
<evidence type="ECO:0000256" key="6">
    <source>
        <dbReference type="HAMAP-Rule" id="MF_01373"/>
    </source>
</evidence>
<keyword evidence="2 6" id="KW-0732">Signal</keyword>
<name>A0ABZ1JLD9_9ACTN</name>
<dbReference type="Pfam" id="PF10646">
    <property type="entry name" value="Germane"/>
    <property type="match status" value="1"/>
</dbReference>
<proteinExistence type="inferred from homology"/>
<dbReference type="EMBL" id="CP108133">
    <property type="protein sequence ID" value="WTP51421.1"/>
    <property type="molecule type" value="Genomic_DNA"/>
</dbReference>
<dbReference type="Proteomes" id="UP001432166">
    <property type="component" value="Chromosome"/>
</dbReference>
<feature type="domain" description="GerMN" evidence="7">
    <location>
        <begin position="226"/>
        <end position="322"/>
    </location>
</feature>
<evidence type="ECO:0000256" key="4">
    <source>
        <dbReference type="ARBA" id="ARBA00023139"/>
    </source>
</evidence>
<reference evidence="8" key="1">
    <citation type="submission" date="2022-10" db="EMBL/GenBank/DDBJ databases">
        <title>The complete genomes of actinobacterial strains from the NBC collection.</title>
        <authorList>
            <person name="Joergensen T.S."/>
            <person name="Alvarez Arevalo M."/>
            <person name="Sterndorff E.B."/>
            <person name="Faurdal D."/>
            <person name="Vuksanovic O."/>
            <person name="Mourched A.-S."/>
            <person name="Charusanti P."/>
            <person name="Shaw S."/>
            <person name="Blin K."/>
            <person name="Weber T."/>
        </authorList>
    </citation>
    <scope>NUCLEOTIDE SEQUENCE</scope>
    <source>
        <strain evidence="8">NBC_00189</strain>
    </source>
</reference>
<dbReference type="SUPFAM" id="SSF63829">
    <property type="entry name" value="Calcium-dependent phosphotriesterase"/>
    <property type="match status" value="1"/>
</dbReference>
<comment type="subcellular location">
    <subcellularLocation>
        <location evidence="6">Cell membrane</location>
        <topology evidence="6">Lipid-anchor</topology>
    </subcellularLocation>
</comment>
<evidence type="ECO:0000256" key="5">
    <source>
        <dbReference type="ARBA" id="ARBA00023288"/>
    </source>
</evidence>
<dbReference type="InterPro" id="IPR023959">
    <property type="entry name" value="LpqB"/>
</dbReference>
<gene>
    <name evidence="6" type="primary">lpqB</name>
    <name evidence="8" type="ORF">OG288_25790</name>
</gene>
<dbReference type="Pfam" id="PF10647">
    <property type="entry name" value="Gmad1"/>
    <property type="match status" value="1"/>
</dbReference>